<keyword evidence="3" id="KW-0963">Cytoplasm</keyword>
<keyword evidence="3" id="KW-0206">Cytoskeleton</keyword>
<gene>
    <name evidence="5" type="ORF">DUNSADRAFT_9829</name>
</gene>
<dbReference type="Gene3D" id="1.20.58.90">
    <property type="match status" value="1"/>
</dbReference>
<dbReference type="InterPro" id="IPR036126">
    <property type="entry name" value="TBCA_sf"/>
</dbReference>
<dbReference type="InterPro" id="IPR004226">
    <property type="entry name" value="TBCA"/>
</dbReference>
<keyword evidence="2 3" id="KW-0143">Chaperone</keyword>
<comment type="similarity">
    <text evidence="1 3">Belongs to the TBCA family.</text>
</comment>
<organism evidence="5 6">
    <name type="scientific">Dunaliella salina</name>
    <name type="common">Green alga</name>
    <name type="synonym">Protococcus salinus</name>
    <dbReference type="NCBI Taxonomy" id="3046"/>
    <lineage>
        <taxon>Eukaryota</taxon>
        <taxon>Viridiplantae</taxon>
        <taxon>Chlorophyta</taxon>
        <taxon>core chlorophytes</taxon>
        <taxon>Chlorophyceae</taxon>
        <taxon>CS clade</taxon>
        <taxon>Chlamydomonadales</taxon>
        <taxon>Dunaliellaceae</taxon>
        <taxon>Dunaliella</taxon>
    </lineage>
</organism>
<dbReference type="PANTHER" id="PTHR21500:SF0">
    <property type="entry name" value="TUBULIN-SPECIFIC CHAPERONE A"/>
    <property type="match status" value="1"/>
</dbReference>
<comment type="caution">
    <text evidence="5">The sequence shown here is derived from an EMBL/GenBank/DDBJ whole genome shotgun (WGS) entry which is preliminary data.</text>
</comment>
<dbReference type="SUPFAM" id="SSF46988">
    <property type="entry name" value="Tubulin chaperone cofactor A"/>
    <property type="match status" value="1"/>
</dbReference>
<comment type="subunit">
    <text evidence="3">Supercomplex made of cofactors A to E. Cofactors A and D function by capturing and stabilizing tubulin in a quasi-native conformation. Cofactor E binds to the cofactor D-tubulin complex; interaction with cofactor C then causes the release of tubulin polypeptides that are committed to the native state.</text>
</comment>
<accession>A0ABQ7GGM4</accession>
<evidence type="ECO:0000256" key="4">
    <source>
        <dbReference type="SAM" id="Coils"/>
    </source>
</evidence>
<dbReference type="Pfam" id="PF02970">
    <property type="entry name" value="TBCA"/>
    <property type="match status" value="1"/>
</dbReference>
<dbReference type="Proteomes" id="UP000815325">
    <property type="component" value="Unassembled WGS sequence"/>
</dbReference>
<keyword evidence="4" id="KW-0175">Coiled coil</keyword>
<protein>
    <recommendedName>
        <fullName evidence="3">Tubulin-specific chaperone A</fullName>
    </recommendedName>
</protein>
<keyword evidence="3" id="KW-0493">Microtubule</keyword>
<feature type="coiled-coil region" evidence="4">
    <location>
        <begin position="17"/>
        <end position="44"/>
    </location>
</feature>
<sequence length="113" mass="12788">MSQAETLKTLKIKTAGLKRTHKEASMYEKERDREQAKVDKLKADNADAHDVKQAENVLNESAMMIPESKKRLEAVYNDLRSFVAENSKDIQDDSEDMVATKEVLAAVEETFKA</sequence>
<comment type="subcellular location">
    <subcellularLocation>
        <location evidence="3">Cytoplasm</location>
        <location evidence="3">Cytoskeleton</location>
    </subcellularLocation>
</comment>
<dbReference type="PANTHER" id="PTHR21500">
    <property type="entry name" value="TUBULIN-SPECIFIC CHAPERONE A"/>
    <property type="match status" value="1"/>
</dbReference>
<dbReference type="EMBL" id="MU069793">
    <property type="protein sequence ID" value="KAF5833762.1"/>
    <property type="molecule type" value="Genomic_DNA"/>
</dbReference>
<reference evidence="5" key="1">
    <citation type="submission" date="2017-08" db="EMBL/GenBank/DDBJ databases">
        <authorList>
            <person name="Polle J.E."/>
            <person name="Barry K."/>
            <person name="Cushman J."/>
            <person name="Schmutz J."/>
            <person name="Tran D."/>
            <person name="Hathwaick L.T."/>
            <person name="Yim W.C."/>
            <person name="Jenkins J."/>
            <person name="Mckie-Krisberg Z.M."/>
            <person name="Prochnik S."/>
            <person name="Lindquist E."/>
            <person name="Dockter R.B."/>
            <person name="Adam C."/>
            <person name="Molina H."/>
            <person name="Bunkerborg J."/>
            <person name="Jin E."/>
            <person name="Buchheim M."/>
            <person name="Magnuson J."/>
        </authorList>
    </citation>
    <scope>NUCLEOTIDE SEQUENCE</scope>
    <source>
        <strain evidence="5">CCAP 19/18</strain>
    </source>
</reference>
<evidence type="ECO:0000313" key="6">
    <source>
        <dbReference type="Proteomes" id="UP000815325"/>
    </source>
</evidence>
<evidence type="ECO:0000256" key="1">
    <source>
        <dbReference type="ARBA" id="ARBA00006806"/>
    </source>
</evidence>
<keyword evidence="6" id="KW-1185">Reference proteome</keyword>
<proteinExistence type="inferred from homology"/>
<evidence type="ECO:0000256" key="3">
    <source>
        <dbReference type="RuleBase" id="RU364030"/>
    </source>
</evidence>
<evidence type="ECO:0000313" key="5">
    <source>
        <dbReference type="EMBL" id="KAF5833762.1"/>
    </source>
</evidence>
<evidence type="ECO:0000256" key="2">
    <source>
        <dbReference type="ARBA" id="ARBA00023186"/>
    </source>
</evidence>
<name>A0ABQ7GGM4_DUNSA</name>